<evidence type="ECO:0000259" key="4">
    <source>
        <dbReference type="Pfam" id="PF13505"/>
    </source>
</evidence>
<keyword evidence="3" id="KW-0812">Transmembrane</keyword>
<sequence>MKQDKWAERLRNHMENYREEPKRDLWADIEATLDKQQVTPKPTMMVSLRRYVVAAAVVGLLLGGAYMLWENIETGKQSTELAQQATPENGNIQTAHNDSNEHSESTIEDMAVPAAKATSIAATSTERKLMAQATGYETATEAQEVTEPKAAQSTEESAKQTIEKEQTTKAPEDKESLREQDKKHTLPRVCELERQKQHSHARKSTMNLYASASSGGYDNTNGVMMSPSTLSNFAMSRGEVAYLVGYEEHQSHDQPFTIGITLSYPLSDRLSVSSGVAYTKLHSDFTSVMRSLEVKRHQVLHYVGVPLNMQLQLWQWDRLNIYVSAGGQVDFNVKATAETDGIEQKIDKDRPQWSIGGHLGVQYNIIPQLGVYAEPGVRHYFDNGSNVSNFFKDKPTAMSLQLGMRYNL</sequence>
<accession>A0A1H5WJ12</accession>
<dbReference type="Proteomes" id="UP000236735">
    <property type="component" value="Unassembled WGS sequence"/>
</dbReference>
<dbReference type="EMBL" id="FNUV01000006">
    <property type="protein sequence ID" value="SEF99472.1"/>
    <property type="molecule type" value="Genomic_DNA"/>
</dbReference>
<feature type="region of interest" description="Disordered" evidence="2">
    <location>
        <begin position="139"/>
        <end position="203"/>
    </location>
</feature>
<dbReference type="SUPFAM" id="SSF56925">
    <property type="entry name" value="OMPA-like"/>
    <property type="match status" value="1"/>
</dbReference>
<dbReference type="InterPro" id="IPR011250">
    <property type="entry name" value="OMP/PagP_B-barrel"/>
</dbReference>
<proteinExistence type="predicted"/>
<evidence type="ECO:0000313" key="6">
    <source>
        <dbReference type="Proteomes" id="UP000236735"/>
    </source>
</evidence>
<evidence type="ECO:0000313" key="5">
    <source>
        <dbReference type="EMBL" id="SEF99472.1"/>
    </source>
</evidence>
<feature type="compositionally biased region" description="Basic and acidic residues" evidence="2">
    <location>
        <begin position="156"/>
        <end position="196"/>
    </location>
</feature>
<protein>
    <submittedName>
        <fullName evidence="5">Outer membrane protein beta-barrel domain-containing protein</fullName>
    </submittedName>
</protein>
<dbReference type="InterPro" id="IPR027385">
    <property type="entry name" value="Beta-barrel_OMP"/>
</dbReference>
<evidence type="ECO:0000256" key="3">
    <source>
        <dbReference type="SAM" id="Phobius"/>
    </source>
</evidence>
<name>A0A1H5WJ12_XYLRU</name>
<gene>
    <name evidence="5" type="ORF">SAMN05216354_2380</name>
</gene>
<feature type="transmembrane region" description="Helical" evidence="3">
    <location>
        <begin position="51"/>
        <end position="69"/>
    </location>
</feature>
<keyword evidence="1" id="KW-0732">Signal</keyword>
<dbReference type="Pfam" id="PF13505">
    <property type="entry name" value="OMP_b-brl"/>
    <property type="match status" value="1"/>
</dbReference>
<evidence type="ECO:0000256" key="1">
    <source>
        <dbReference type="ARBA" id="ARBA00022729"/>
    </source>
</evidence>
<dbReference type="AlphaFoldDB" id="A0A1H5WJ12"/>
<dbReference type="Gene3D" id="2.40.160.20">
    <property type="match status" value="1"/>
</dbReference>
<reference evidence="5 6" key="1">
    <citation type="submission" date="2016-10" db="EMBL/GenBank/DDBJ databases">
        <authorList>
            <person name="de Groot N.N."/>
        </authorList>
    </citation>
    <scope>NUCLEOTIDE SEQUENCE [LARGE SCALE GENOMIC DNA]</scope>
    <source>
        <strain evidence="5 6">AR32</strain>
    </source>
</reference>
<organism evidence="5 6">
    <name type="scientific">Xylanibacter ruminicola</name>
    <name type="common">Prevotella ruminicola</name>
    <dbReference type="NCBI Taxonomy" id="839"/>
    <lineage>
        <taxon>Bacteria</taxon>
        <taxon>Pseudomonadati</taxon>
        <taxon>Bacteroidota</taxon>
        <taxon>Bacteroidia</taxon>
        <taxon>Bacteroidales</taxon>
        <taxon>Prevotellaceae</taxon>
        <taxon>Xylanibacter</taxon>
    </lineage>
</organism>
<feature type="domain" description="Outer membrane protein beta-barrel" evidence="4">
    <location>
        <begin position="251"/>
        <end position="397"/>
    </location>
</feature>
<dbReference type="RefSeq" id="WP_091768442.1">
    <property type="nucleotide sequence ID" value="NZ_FNUV01000006.1"/>
</dbReference>
<evidence type="ECO:0000256" key="2">
    <source>
        <dbReference type="SAM" id="MobiDB-lite"/>
    </source>
</evidence>
<keyword evidence="3" id="KW-1133">Transmembrane helix</keyword>
<keyword evidence="3" id="KW-0472">Membrane</keyword>